<dbReference type="EC" id="3.1.5.1" evidence="3"/>
<comment type="caution">
    <text evidence="3">The sequence shown here is derived from an EMBL/GenBank/DDBJ whole genome shotgun (WGS) entry which is preliminary data.</text>
</comment>
<dbReference type="Proteomes" id="UP000520814">
    <property type="component" value="Unassembled WGS sequence"/>
</dbReference>
<dbReference type="AlphaFoldDB" id="A0A7W9SSP7"/>
<dbReference type="InterPro" id="IPR003607">
    <property type="entry name" value="HD/PDEase_dom"/>
</dbReference>
<dbReference type="CDD" id="cd00077">
    <property type="entry name" value="HDc"/>
    <property type="match status" value="1"/>
</dbReference>
<evidence type="ECO:0000256" key="1">
    <source>
        <dbReference type="ARBA" id="ARBA00022801"/>
    </source>
</evidence>
<organism evidence="3 4">
    <name type="scientific">Armatimonas rosea</name>
    <dbReference type="NCBI Taxonomy" id="685828"/>
    <lineage>
        <taxon>Bacteria</taxon>
        <taxon>Bacillati</taxon>
        <taxon>Armatimonadota</taxon>
        <taxon>Armatimonadia</taxon>
        <taxon>Armatimonadales</taxon>
        <taxon>Armatimonadaceae</taxon>
        <taxon>Armatimonas</taxon>
    </lineage>
</organism>
<dbReference type="NCBIfam" id="TIGR01353">
    <property type="entry name" value="dGTP_triPase"/>
    <property type="match status" value="1"/>
</dbReference>
<dbReference type="RefSeq" id="WP_184198112.1">
    <property type="nucleotide sequence ID" value="NZ_JACHGW010000003.1"/>
</dbReference>
<dbReference type="Pfam" id="PF01966">
    <property type="entry name" value="HD"/>
    <property type="match status" value="1"/>
</dbReference>
<gene>
    <name evidence="3" type="ORF">HNQ39_003153</name>
</gene>
<dbReference type="InterPro" id="IPR051094">
    <property type="entry name" value="Diverse_Catalytic_Enzymes"/>
</dbReference>
<evidence type="ECO:0000259" key="2">
    <source>
        <dbReference type="PROSITE" id="PS51831"/>
    </source>
</evidence>
<dbReference type="NCBIfam" id="NF002327">
    <property type="entry name" value="PRK01286.1-2"/>
    <property type="match status" value="1"/>
</dbReference>
<dbReference type="InterPro" id="IPR026875">
    <property type="entry name" value="PHydrolase_assoc_dom"/>
</dbReference>
<proteinExistence type="predicted"/>
<dbReference type="PANTHER" id="PTHR35795">
    <property type="entry name" value="SLR1885 PROTEIN"/>
    <property type="match status" value="1"/>
</dbReference>
<dbReference type="InterPro" id="IPR006261">
    <property type="entry name" value="dGTPase"/>
</dbReference>
<dbReference type="Pfam" id="PF13286">
    <property type="entry name" value="HD_assoc"/>
    <property type="match status" value="1"/>
</dbReference>
<keyword evidence="4" id="KW-1185">Reference proteome</keyword>
<dbReference type="EMBL" id="JACHGW010000003">
    <property type="protein sequence ID" value="MBB6051343.1"/>
    <property type="molecule type" value="Genomic_DNA"/>
</dbReference>
<dbReference type="PANTHER" id="PTHR35795:SF1">
    <property type="entry name" value="BIS(5'-NUCLEOSYL)-TETRAPHOSPHATASE, SYMMETRICAL"/>
    <property type="match status" value="1"/>
</dbReference>
<dbReference type="GO" id="GO:0008832">
    <property type="term" value="F:dGTPase activity"/>
    <property type="evidence" value="ECO:0007669"/>
    <property type="project" value="UniProtKB-EC"/>
</dbReference>
<evidence type="ECO:0000313" key="4">
    <source>
        <dbReference type="Proteomes" id="UP000520814"/>
    </source>
</evidence>
<sequence length="355" mass="41196">MTIRERTEQWEREFLSEFATRSSESRGRLRPEDPDPIRTVFQRDRDRVLHSKAFRRLKHKTQVFLDPEEDHYRTRLTHTLEVAQISRTVARALRLNEDLAEAIALAHDLGHPPFGHEGEQALDEVVREYAPEMHFRHYEQSLRVVDVLEKNGQGLNLTHEVRMGIVKHSKGRADLFDNTAPEPPGEDDPPLEAMCVRICDRVAYINADIDDAFRAGVLRPQDLPSEVYEVLGRTHGERITTMVQNVVECSLDKPYVTMGEPFLSVTNRLKDFMFSNVYVHKNAAKAELSKGTALLKQLFRLYMEFPEQMPENRANNSMDASTRALIVMDYIAGMTDRYAGEQFIKHFFPRDWRRE</sequence>
<dbReference type="SUPFAM" id="SSF109604">
    <property type="entry name" value="HD-domain/PDEase-like"/>
    <property type="match status" value="1"/>
</dbReference>
<keyword evidence="1 3" id="KW-0378">Hydrolase</keyword>
<evidence type="ECO:0000313" key="3">
    <source>
        <dbReference type="EMBL" id="MBB6051343.1"/>
    </source>
</evidence>
<dbReference type="PROSITE" id="PS51831">
    <property type="entry name" value="HD"/>
    <property type="match status" value="1"/>
</dbReference>
<protein>
    <submittedName>
        <fullName evidence="3">dGTPase</fullName>
        <ecNumber evidence="3">3.1.5.1</ecNumber>
    </submittedName>
</protein>
<feature type="domain" description="HD" evidence="2">
    <location>
        <begin position="75"/>
        <end position="205"/>
    </location>
</feature>
<dbReference type="InterPro" id="IPR006674">
    <property type="entry name" value="HD_domain"/>
</dbReference>
<accession>A0A7W9SSP7</accession>
<name>A0A7W9SSP7_ARMRO</name>
<dbReference type="SMART" id="SM00471">
    <property type="entry name" value="HDc"/>
    <property type="match status" value="1"/>
</dbReference>
<reference evidence="3 4" key="1">
    <citation type="submission" date="2020-08" db="EMBL/GenBank/DDBJ databases">
        <title>Genomic Encyclopedia of Type Strains, Phase IV (KMG-IV): sequencing the most valuable type-strain genomes for metagenomic binning, comparative biology and taxonomic classification.</title>
        <authorList>
            <person name="Goeker M."/>
        </authorList>
    </citation>
    <scope>NUCLEOTIDE SEQUENCE [LARGE SCALE GENOMIC DNA]</scope>
    <source>
        <strain evidence="3 4">DSM 23562</strain>
    </source>
</reference>
<dbReference type="Gene3D" id="1.10.3210.10">
    <property type="entry name" value="Hypothetical protein af1432"/>
    <property type="match status" value="1"/>
</dbReference>